<dbReference type="Pfam" id="PF00899">
    <property type="entry name" value="ThiF"/>
    <property type="match status" value="1"/>
</dbReference>
<evidence type="ECO:0000313" key="3">
    <source>
        <dbReference type="EMBL" id="OAF71463.1"/>
    </source>
</evidence>
<dbReference type="PANTHER" id="PTHR10953">
    <property type="entry name" value="UBIQUITIN-ACTIVATING ENZYME E1"/>
    <property type="match status" value="1"/>
</dbReference>
<dbReference type="GO" id="GO:0019779">
    <property type="term" value="F:Atg8 activating enzyme activity"/>
    <property type="evidence" value="ECO:0007669"/>
    <property type="project" value="TreeGrafter"/>
</dbReference>
<dbReference type="GO" id="GO:0000422">
    <property type="term" value="P:autophagy of mitochondrion"/>
    <property type="evidence" value="ECO:0007669"/>
    <property type="project" value="TreeGrafter"/>
</dbReference>
<name>A0A177BCN8_9BILA</name>
<dbReference type="OrthoDB" id="338614at2759"/>
<evidence type="ECO:0000259" key="2">
    <source>
        <dbReference type="Pfam" id="PF16420"/>
    </source>
</evidence>
<dbReference type="Gene3D" id="3.40.140.70">
    <property type="entry name" value="Ubiquitin-like modifier-activating enzyme ATG7 N-terminal domain"/>
    <property type="match status" value="1"/>
</dbReference>
<protein>
    <submittedName>
        <fullName evidence="3">Autophagy-related protein 7</fullName>
    </submittedName>
</protein>
<sequence>MNDLKFINFKTLIDIGFWKEIYKLKLEKYKNNQSPINLVGYLRKDLNLESNCIVEYTETSFDDDQNLNNDIDIVSGTIIIFNNPKSFHDLDKIAYLNSVGKDWYKNLNNTNLDEISKRDLVRVYAICYLDLKKHVHKIWFSYPSFSYAPLNELHFSENLKKHYEMSKSTLYEEILKFEGREIKFLTLSNDTLVKFNFKNVTDLKSDLYVILADGCNTNLQVSNPYLRNLLSILNNVLEFSLDIFVLCFRNSWDESQIMKIRLNHLKNPETLENFQVVGWELNDKSRLASKKVNLKNSFDMETIAQNAIYLNLKLIKWNILPQIDLDTVFQKKCLIIGAGTLGCYVARGLMAWGIQNISFIDCGSVSFSNPVRQSLYSFKDAIDCKNKAQTAAESLKLINPKIITDYSSITIPMPGHVFDEREIKEVTENISEIDKFIKNCDVVFNLTDNRESRWLTTVISQHHNKICITTAIGFESFLVIRHGASTTTLDKINLKSRYVNGDMLGCYFCNDIVSLTDTMSDRSLDKQCTVTRPGIAMMAAGHAVELFVSLVEHSDGINCCATTQCNVTKEDDKISSCLGIVPHQIRCYLPEYKLIQPTTQRFNKCCACSPIIVDNYARESYTFVLKSILDPSHLNKITQLDKDLKIAENVNIDIDSSSTID</sequence>
<dbReference type="InterPro" id="IPR042523">
    <property type="entry name" value="Atg7_N_2"/>
</dbReference>
<dbReference type="GO" id="GO:0000407">
    <property type="term" value="C:phagophore assembly site"/>
    <property type="evidence" value="ECO:0007669"/>
    <property type="project" value="TreeGrafter"/>
</dbReference>
<dbReference type="InterPro" id="IPR035985">
    <property type="entry name" value="Ubiquitin-activating_enz"/>
</dbReference>
<dbReference type="InterPro" id="IPR000594">
    <property type="entry name" value="ThiF_NAD_FAD-bd"/>
</dbReference>
<dbReference type="Gene3D" id="3.40.140.100">
    <property type="entry name" value="Ubiquitin-like modifier-activating enzyme ATG7 C-terminal domain"/>
    <property type="match status" value="1"/>
</dbReference>
<feature type="domain" description="THIF-type NAD/FAD binding fold" evidence="1">
    <location>
        <begin position="317"/>
        <end position="554"/>
    </location>
</feature>
<keyword evidence="4" id="KW-1185">Reference proteome</keyword>
<comment type="caution">
    <text evidence="3">The sequence shown here is derived from an EMBL/GenBank/DDBJ whole genome shotgun (WGS) entry which is preliminary data.</text>
</comment>
<dbReference type="GO" id="GO:0034727">
    <property type="term" value="P:piecemeal microautophagy of the nucleus"/>
    <property type="evidence" value="ECO:0007669"/>
    <property type="project" value="TreeGrafter"/>
</dbReference>
<dbReference type="SUPFAM" id="SSF69572">
    <property type="entry name" value="Activating enzymes of the ubiquitin-like proteins"/>
    <property type="match status" value="1"/>
</dbReference>
<dbReference type="GO" id="GO:0019778">
    <property type="term" value="F:Atg12 activating enzyme activity"/>
    <property type="evidence" value="ECO:0007669"/>
    <property type="project" value="TreeGrafter"/>
</dbReference>
<dbReference type="InterPro" id="IPR042522">
    <property type="entry name" value="Atg7_N_1"/>
</dbReference>
<dbReference type="AlphaFoldDB" id="A0A177BCN8"/>
<evidence type="ECO:0000313" key="4">
    <source>
        <dbReference type="Proteomes" id="UP000078046"/>
    </source>
</evidence>
<dbReference type="Proteomes" id="UP000078046">
    <property type="component" value="Unassembled WGS sequence"/>
</dbReference>
<reference evidence="3 4" key="1">
    <citation type="submission" date="2016-04" db="EMBL/GenBank/DDBJ databases">
        <title>The genome of Intoshia linei affirms orthonectids as highly simplified spiralians.</title>
        <authorList>
            <person name="Mikhailov K.V."/>
            <person name="Slusarev G.S."/>
            <person name="Nikitin M.A."/>
            <person name="Logacheva M.D."/>
            <person name="Penin A."/>
            <person name="Aleoshin V."/>
            <person name="Panchin Y.V."/>
        </authorList>
    </citation>
    <scope>NUCLEOTIDE SEQUENCE [LARGE SCALE GENOMIC DNA]</scope>
    <source>
        <strain evidence="3">Intl2013</strain>
        <tissue evidence="3">Whole animal</tissue>
    </source>
</reference>
<dbReference type="EMBL" id="LWCA01000049">
    <property type="protein sequence ID" value="OAF71463.1"/>
    <property type="molecule type" value="Genomic_DNA"/>
</dbReference>
<dbReference type="GO" id="GO:0000045">
    <property type="term" value="P:autophagosome assembly"/>
    <property type="evidence" value="ECO:0007669"/>
    <property type="project" value="TreeGrafter"/>
</dbReference>
<dbReference type="GO" id="GO:0006995">
    <property type="term" value="P:cellular response to nitrogen starvation"/>
    <property type="evidence" value="ECO:0007669"/>
    <property type="project" value="TreeGrafter"/>
</dbReference>
<dbReference type="PANTHER" id="PTHR10953:SF3">
    <property type="entry name" value="UBIQUITIN-LIKE MODIFIER-ACTIVATING ENZYME ATG7"/>
    <property type="match status" value="1"/>
</dbReference>
<gene>
    <name evidence="3" type="ORF">A3Q56_00756</name>
</gene>
<dbReference type="InterPro" id="IPR045886">
    <property type="entry name" value="ThiF/MoeB/HesA"/>
</dbReference>
<dbReference type="Gene3D" id="3.40.50.720">
    <property type="entry name" value="NAD(P)-binding Rossmann-like Domain"/>
    <property type="match status" value="1"/>
</dbReference>
<evidence type="ECO:0000259" key="1">
    <source>
        <dbReference type="Pfam" id="PF00899"/>
    </source>
</evidence>
<dbReference type="GO" id="GO:0032446">
    <property type="term" value="P:protein modification by small protein conjugation"/>
    <property type="evidence" value="ECO:0007669"/>
    <property type="project" value="TreeGrafter"/>
</dbReference>
<dbReference type="Pfam" id="PF16420">
    <property type="entry name" value="ATG7_N"/>
    <property type="match status" value="1"/>
</dbReference>
<dbReference type="InterPro" id="IPR032197">
    <property type="entry name" value="Atg7_N"/>
</dbReference>
<proteinExistence type="predicted"/>
<feature type="domain" description="Ubiquitin-like modifier-activating enzyme Atg7 N-terminal" evidence="2">
    <location>
        <begin position="4"/>
        <end position="297"/>
    </location>
</feature>
<accession>A0A177BCN8</accession>
<organism evidence="3 4">
    <name type="scientific">Intoshia linei</name>
    <dbReference type="NCBI Taxonomy" id="1819745"/>
    <lineage>
        <taxon>Eukaryota</taxon>
        <taxon>Metazoa</taxon>
        <taxon>Spiralia</taxon>
        <taxon>Lophotrochozoa</taxon>
        <taxon>Mesozoa</taxon>
        <taxon>Orthonectida</taxon>
        <taxon>Rhopaluridae</taxon>
        <taxon>Intoshia</taxon>
    </lineage>
</organism>